<accession>A0A4Q7TUI6</accession>
<keyword evidence="2" id="KW-0472">Membrane</keyword>
<evidence type="ECO:0000256" key="1">
    <source>
        <dbReference type="SAM" id="MobiDB-lite"/>
    </source>
</evidence>
<dbReference type="InterPro" id="IPR041033">
    <property type="entry name" value="SpaA_PFL_dom_1"/>
</dbReference>
<name>A0A4Q7TUI6_9MICO</name>
<evidence type="ECO:0000256" key="2">
    <source>
        <dbReference type="SAM" id="Phobius"/>
    </source>
</evidence>
<dbReference type="Proteomes" id="UP000291832">
    <property type="component" value="Unassembled WGS sequence"/>
</dbReference>
<gene>
    <name evidence="4" type="ORF">EV139_2031</name>
</gene>
<dbReference type="Gene3D" id="3.40.50.410">
    <property type="entry name" value="von Willebrand factor, type A domain"/>
    <property type="match status" value="1"/>
</dbReference>
<sequence>MESESPDSPVPSDQDPSDTEMESESPDSPVPTDIAQQVPEITTEELAEVGIAPASVPVAPAGSVVISVRVGGDRAADTGTQAVNMNNAQATGVAGVTLYLGAPGRKYSADDGTVTDAIFTPFPYSWAKCVSDADGDCNFIVPVKAAGTTPAVDESGMVVNRKPWVGMSPSAQPAITTPGWHMPATSVFSNNVNVSTPIAAASFTYLFQVNTVVVAGSTYKSLDNTFPFLKDGNGDATNFDPLMPYATQPGTTVSGGRFMVVRDNPSLKYTPNCALKVAVVLDLSSSMAPGEVTQAKAAIDGMVNNLTGKNTQLGVFSFNRVSPAVQANGSYATNYPGPYSVTTPAQAATFKNLYSTWTAPLSATANYNASTNWDHALTTVANSGVTYDVVVLITDGAPTTLTANPVGTWGLALSGYLPNTRALEAGVFSANLVKSKGTRIVPFYVDDLTASNAAVKFSVTNNIRNVSGPTQNSDFYNVSDFSGLSTYLNNFAQTCAFSTLNAQINVNKRIQDADGSNERVASGWVLGAATTATAGTVTTTPTATTQVTPASGKVTWTAAFGTSASRASVAISETQQPGYEFVSGSCTITPVSGAVRTVPISGAAGVTLTGIAPQDTVDCTFVNKPPTPAKINVTKRIQDTDGTNERVASGWTLGAATTATTGTVTASPTATTQVTPATGKVTWTAAFGTPASRASVAISETQQAGWVFVSGTCTITPVTGSPRTVTLPNAAGATLTAIAPGDTVDCIFVNKPAAPVTGSVLWEKVNGSKHLAGSSWKLTGPGASGTVRTIDDCTNAPCSGPDTDSRAGYFDVTGLTQGSYTLVEVKAPAGYVLDTTPHSFTIGTTPPAVLNWDLGPIQNEQQLVPGIPLTGGIGRDHLLIAGGGFLLAALALAAVFWRRARNTSGLGRRSPQD</sequence>
<dbReference type="InterPro" id="IPR013783">
    <property type="entry name" value="Ig-like_fold"/>
</dbReference>
<protein>
    <submittedName>
        <fullName evidence="4">von Willebrand factor type A domain-containing protein</fullName>
    </submittedName>
</protein>
<comment type="caution">
    <text evidence="4">The sequence shown here is derived from an EMBL/GenBank/DDBJ whole genome shotgun (WGS) entry which is preliminary data.</text>
</comment>
<dbReference type="SMART" id="SM00327">
    <property type="entry name" value="VWA"/>
    <property type="match status" value="1"/>
</dbReference>
<dbReference type="PROSITE" id="PS50234">
    <property type="entry name" value="VWFA"/>
    <property type="match status" value="1"/>
</dbReference>
<keyword evidence="5" id="KW-1185">Reference proteome</keyword>
<proteinExistence type="predicted"/>
<evidence type="ECO:0000259" key="3">
    <source>
        <dbReference type="PROSITE" id="PS50234"/>
    </source>
</evidence>
<dbReference type="InterPro" id="IPR002035">
    <property type="entry name" value="VWF_A"/>
</dbReference>
<feature type="domain" description="VWFA" evidence="3">
    <location>
        <begin position="276"/>
        <end position="491"/>
    </location>
</feature>
<evidence type="ECO:0000313" key="5">
    <source>
        <dbReference type="Proteomes" id="UP000291832"/>
    </source>
</evidence>
<dbReference type="EMBL" id="SHKI01000005">
    <property type="protein sequence ID" value="RZT64611.1"/>
    <property type="molecule type" value="Genomic_DNA"/>
</dbReference>
<feature type="compositionally biased region" description="Low complexity" evidence="1">
    <location>
        <begin position="1"/>
        <end position="14"/>
    </location>
</feature>
<keyword evidence="2" id="KW-0812">Transmembrane</keyword>
<dbReference type="RefSeq" id="WP_198677532.1">
    <property type="nucleotide sequence ID" value="NZ_QYAG01000001.1"/>
</dbReference>
<evidence type="ECO:0000313" key="4">
    <source>
        <dbReference type="EMBL" id="RZT64611.1"/>
    </source>
</evidence>
<dbReference type="SUPFAM" id="SSF53300">
    <property type="entry name" value="vWA-like"/>
    <property type="match status" value="1"/>
</dbReference>
<dbReference type="GO" id="GO:0005975">
    <property type="term" value="P:carbohydrate metabolic process"/>
    <property type="evidence" value="ECO:0007669"/>
    <property type="project" value="UniProtKB-ARBA"/>
</dbReference>
<dbReference type="Gene3D" id="2.60.40.10">
    <property type="entry name" value="Immunoglobulins"/>
    <property type="match status" value="1"/>
</dbReference>
<feature type="compositionally biased region" description="Acidic residues" evidence="1">
    <location>
        <begin position="15"/>
        <end position="25"/>
    </location>
</feature>
<feature type="region of interest" description="Disordered" evidence="1">
    <location>
        <begin position="1"/>
        <end position="34"/>
    </location>
</feature>
<reference evidence="4 5" key="1">
    <citation type="journal article" date="2015" name="Stand. Genomic Sci.">
        <title>Genomic Encyclopedia of Bacterial and Archaeal Type Strains, Phase III: the genomes of soil and plant-associated and newly described type strains.</title>
        <authorList>
            <person name="Whitman W.B."/>
            <person name="Woyke T."/>
            <person name="Klenk H.P."/>
            <person name="Zhou Y."/>
            <person name="Lilburn T.G."/>
            <person name="Beck B.J."/>
            <person name="De Vos P."/>
            <person name="Vandamme P."/>
            <person name="Eisen J.A."/>
            <person name="Garrity G."/>
            <person name="Hugenholtz P."/>
            <person name="Kyrpides N.C."/>
        </authorList>
    </citation>
    <scope>NUCLEOTIDE SEQUENCE [LARGE SCALE GENOMIC DNA]</scope>
    <source>
        <strain evidence="4 5">RF6</strain>
    </source>
</reference>
<dbReference type="CDD" id="cd00198">
    <property type="entry name" value="vWFA"/>
    <property type="match status" value="1"/>
</dbReference>
<dbReference type="AlphaFoldDB" id="A0A4Q7TUI6"/>
<keyword evidence="2" id="KW-1133">Transmembrane helix</keyword>
<dbReference type="InterPro" id="IPR036465">
    <property type="entry name" value="vWFA_dom_sf"/>
</dbReference>
<dbReference type="Pfam" id="PF17802">
    <property type="entry name" value="SpaA"/>
    <property type="match status" value="1"/>
</dbReference>
<organism evidence="4 5">
    <name type="scientific">Leucobacter luti</name>
    <dbReference type="NCBI Taxonomy" id="340320"/>
    <lineage>
        <taxon>Bacteria</taxon>
        <taxon>Bacillati</taxon>
        <taxon>Actinomycetota</taxon>
        <taxon>Actinomycetes</taxon>
        <taxon>Micrococcales</taxon>
        <taxon>Microbacteriaceae</taxon>
        <taxon>Leucobacter</taxon>
    </lineage>
</organism>
<feature type="transmembrane region" description="Helical" evidence="2">
    <location>
        <begin position="878"/>
        <end position="897"/>
    </location>
</feature>